<keyword evidence="1" id="KW-0479">Metal-binding</keyword>
<feature type="domain" description="Coenzyme PQQ synthesis protein F-like C-terminal lobe" evidence="2">
    <location>
        <begin position="95"/>
        <end position="181"/>
    </location>
</feature>
<evidence type="ECO:0000313" key="3">
    <source>
        <dbReference type="EMBL" id="KAK0410104.1"/>
    </source>
</evidence>
<dbReference type="PANTHER" id="PTHR43690:SF18">
    <property type="entry name" value="INSULIN-DEGRADING ENZYME-RELATED"/>
    <property type="match status" value="1"/>
</dbReference>
<dbReference type="SUPFAM" id="SSF63411">
    <property type="entry name" value="LuxS/MPP-like metallohydrolase"/>
    <property type="match status" value="1"/>
</dbReference>
<dbReference type="InterPro" id="IPR050626">
    <property type="entry name" value="Peptidase_M16"/>
</dbReference>
<sequence>MWSALHVEVLAYGHTSRESVDKLGSNLRQMIEKIGISKGPLQTEEVRPRKRKEIPEGVPFTYEHGNPIHTESCMGVFLKTGSGASRDDLLLRISEQVIGGPVYDTLRTKEQLEYCVAAYRYGSESGDSEGLRVVVEGNYNVQYVEERIEVFLRAFQKKIRGMSDEKFSECKNAALEAIRNEAPWKASHFWDLIRSGRFRSESKSEKGV</sequence>
<evidence type="ECO:0000256" key="1">
    <source>
        <dbReference type="ARBA" id="ARBA00022723"/>
    </source>
</evidence>
<dbReference type="GO" id="GO:0046872">
    <property type="term" value="F:metal ion binding"/>
    <property type="evidence" value="ECO:0007669"/>
    <property type="project" value="UniProtKB-KW"/>
</dbReference>
<dbReference type="Gene3D" id="3.30.830.10">
    <property type="entry name" value="Metalloenzyme, LuxS/M16 peptidase-like"/>
    <property type="match status" value="1"/>
</dbReference>
<dbReference type="Pfam" id="PF22456">
    <property type="entry name" value="PqqF-like_C_4"/>
    <property type="match status" value="1"/>
</dbReference>
<proteinExistence type="predicted"/>
<gene>
    <name evidence="3" type="ORF">QR680_004947</name>
</gene>
<dbReference type="EMBL" id="JAUCMV010000003">
    <property type="protein sequence ID" value="KAK0410104.1"/>
    <property type="molecule type" value="Genomic_DNA"/>
</dbReference>
<dbReference type="Proteomes" id="UP001175271">
    <property type="component" value="Unassembled WGS sequence"/>
</dbReference>
<dbReference type="AlphaFoldDB" id="A0AA39LUU4"/>
<organism evidence="3 4">
    <name type="scientific">Steinernema hermaphroditum</name>
    <dbReference type="NCBI Taxonomy" id="289476"/>
    <lineage>
        <taxon>Eukaryota</taxon>
        <taxon>Metazoa</taxon>
        <taxon>Ecdysozoa</taxon>
        <taxon>Nematoda</taxon>
        <taxon>Chromadorea</taxon>
        <taxon>Rhabditida</taxon>
        <taxon>Tylenchina</taxon>
        <taxon>Panagrolaimomorpha</taxon>
        <taxon>Strongyloidoidea</taxon>
        <taxon>Steinernematidae</taxon>
        <taxon>Steinernema</taxon>
    </lineage>
</organism>
<name>A0AA39LUU4_9BILA</name>
<accession>A0AA39LUU4</accession>
<protein>
    <recommendedName>
        <fullName evidence="2">Coenzyme PQQ synthesis protein F-like C-terminal lobe domain-containing protein</fullName>
    </recommendedName>
</protein>
<reference evidence="3" key="1">
    <citation type="submission" date="2023-06" db="EMBL/GenBank/DDBJ databases">
        <title>Genomic analysis of the entomopathogenic nematode Steinernema hermaphroditum.</title>
        <authorList>
            <person name="Schwarz E.M."/>
            <person name="Heppert J.K."/>
            <person name="Baniya A."/>
            <person name="Schwartz H.T."/>
            <person name="Tan C.-H."/>
            <person name="Antoshechkin I."/>
            <person name="Sternberg P.W."/>
            <person name="Goodrich-Blair H."/>
            <person name="Dillman A.R."/>
        </authorList>
    </citation>
    <scope>NUCLEOTIDE SEQUENCE</scope>
    <source>
        <strain evidence="3">PS9179</strain>
        <tissue evidence="3">Whole animal</tissue>
    </source>
</reference>
<evidence type="ECO:0000313" key="4">
    <source>
        <dbReference type="Proteomes" id="UP001175271"/>
    </source>
</evidence>
<keyword evidence="4" id="KW-1185">Reference proteome</keyword>
<dbReference type="InterPro" id="IPR011249">
    <property type="entry name" value="Metalloenz_LuxS/M16"/>
</dbReference>
<dbReference type="PANTHER" id="PTHR43690">
    <property type="entry name" value="NARDILYSIN"/>
    <property type="match status" value="1"/>
</dbReference>
<dbReference type="InterPro" id="IPR054734">
    <property type="entry name" value="PqqF-like_C_4"/>
</dbReference>
<comment type="caution">
    <text evidence="3">The sequence shown here is derived from an EMBL/GenBank/DDBJ whole genome shotgun (WGS) entry which is preliminary data.</text>
</comment>
<evidence type="ECO:0000259" key="2">
    <source>
        <dbReference type="Pfam" id="PF22456"/>
    </source>
</evidence>